<dbReference type="AlphaFoldDB" id="A0A0L8IE87"/>
<protein>
    <submittedName>
        <fullName evidence="1">Uncharacterized protein</fullName>
    </submittedName>
</protein>
<dbReference type="EMBL" id="KQ415893">
    <property type="protein sequence ID" value="KOF99803.1"/>
    <property type="molecule type" value="Genomic_DNA"/>
</dbReference>
<reference evidence="1" key="1">
    <citation type="submission" date="2015-07" db="EMBL/GenBank/DDBJ databases">
        <title>MeaNS - Measles Nucleotide Surveillance Program.</title>
        <authorList>
            <person name="Tran T."/>
            <person name="Druce J."/>
        </authorList>
    </citation>
    <scope>NUCLEOTIDE SEQUENCE</scope>
    <source>
        <strain evidence="1">UCB-OBI-ISO-001</strain>
        <tissue evidence="1">Gonad</tissue>
    </source>
</reference>
<sequence length="100" mass="10770">MDIGITMPMTAMMAEVVASAMAVVPVGAVAETTATITMTIEEKPAQASRNLLDQEMYKLMKNRQGIFCSTDVTNSINCNKQSLSYSTAVAGNIKRQSISF</sequence>
<dbReference type="EMBL" id="KQ415893">
    <property type="protein sequence ID" value="KOF99802.1"/>
    <property type="molecule type" value="Genomic_DNA"/>
</dbReference>
<evidence type="ECO:0000313" key="1">
    <source>
        <dbReference type="EMBL" id="KOF99803.1"/>
    </source>
</evidence>
<name>A0A0L8IE87_OCTBM</name>
<gene>
    <name evidence="1" type="ORF">OCBIM_22011830mg</name>
</gene>
<accession>A0A0L8IE87</accession>
<organism evidence="1">
    <name type="scientific">Octopus bimaculoides</name>
    <name type="common">California two-spotted octopus</name>
    <dbReference type="NCBI Taxonomy" id="37653"/>
    <lineage>
        <taxon>Eukaryota</taxon>
        <taxon>Metazoa</taxon>
        <taxon>Spiralia</taxon>
        <taxon>Lophotrochozoa</taxon>
        <taxon>Mollusca</taxon>
        <taxon>Cephalopoda</taxon>
        <taxon>Coleoidea</taxon>
        <taxon>Octopodiformes</taxon>
        <taxon>Octopoda</taxon>
        <taxon>Incirrata</taxon>
        <taxon>Octopodidae</taxon>
        <taxon>Octopus</taxon>
    </lineage>
</organism>
<proteinExistence type="predicted"/>